<evidence type="ECO:0000259" key="4">
    <source>
        <dbReference type="PROSITE" id="PS51676"/>
    </source>
</evidence>
<dbReference type="Pfam" id="PF00397">
    <property type="entry name" value="WW"/>
    <property type="match status" value="2"/>
</dbReference>
<dbReference type="InterPro" id="IPR001202">
    <property type="entry name" value="WW_dom"/>
</dbReference>
<dbReference type="SUPFAM" id="SSF81698">
    <property type="entry name" value="FF domain"/>
    <property type="match status" value="5"/>
</dbReference>
<dbReference type="PROSITE" id="PS01159">
    <property type="entry name" value="WW_DOMAIN_1"/>
    <property type="match status" value="1"/>
</dbReference>
<feature type="domain" description="FF" evidence="4">
    <location>
        <begin position="779"/>
        <end position="836"/>
    </location>
</feature>
<evidence type="ECO:0000259" key="3">
    <source>
        <dbReference type="PROSITE" id="PS50020"/>
    </source>
</evidence>
<feature type="domain" description="FF" evidence="4">
    <location>
        <begin position="611"/>
        <end position="665"/>
    </location>
</feature>
<dbReference type="PANTHER" id="PTHR15377">
    <property type="entry name" value="TRANSCRIPTION ELONGATION REGULATOR 1"/>
    <property type="match status" value="1"/>
</dbReference>
<dbReference type="PROSITE" id="PS50020">
    <property type="entry name" value="WW_DOMAIN_2"/>
    <property type="match status" value="3"/>
</dbReference>
<dbReference type="Proteomes" id="UP001642483">
    <property type="component" value="Unassembled WGS sequence"/>
</dbReference>
<feature type="domain" description="FF" evidence="4">
    <location>
        <begin position="838"/>
        <end position="894"/>
    </location>
</feature>
<feature type="domain" description="WW" evidence="3">
    <location>
        <begin position="341"/>
        <end position="374"/>
    </location>
</feature>
<dbReference type="InterPro" id="IPR036517">
    <property type="entry name" value="FF_domain_sf"/>
</dbReference>
<feature type="compositionally biased region" description="Polar residues" evidence="2">
    <location>
        <begin position="262"/>
        <end position="277"/>
    </location>
</feature>
<reference evidence="5 6" key="1">
    <citation type="submission" date="2024-02" db="EMBL/GenBank/DDBJ databases">
        <authorList>
            <person name="Daric V."/>
            <person name="Darras S."/>
        </authorList>
    </citation>
    <scope>NUCLEOTIDE SEQUENCE [LARGE SCALE GENOMIC DNA]</scope>
</reference>
<feature type="compositionally biased region" description="Gly residues" evidence="2">
    <location>
        <begin position="25"/>
        <end position="38"/>
    </location>
</feature>
<evidence type="ECO:0000313" key="5">
    <source>
        <dbReference type="EMBL" id="CAK8689189.1"/>
    </source>
</evidence>
<dbReference type="PANTHER" id="PTHR15377:SF3">
    <property type="entry name" value="WW DOMAIN-CONTAINING PROTEIN"/>
    <property type="match status" value="1"/>
</dbReference>
<dbReference type="SUPFAM" id="SSF51045">
    <property type="entry name" value="WW domain"/>
    <property type="match status" value="3"/>
</dbReference>
<sequence length="982" mass="112108">MNTQMHSPANMGGPRGSVPGPSPRFGGGFRGPGPGGFMPMGPNQGPPGMGPQGRPPFHGPFDGNFGPQMNQGPPRIMGPDMSGPGMGNMPPVNQRNFMGPGPNMPGAPQDGMMPPQNWPNIDANKEIWVETLSNDGKVYFYNAKTRQSVWKRPAGPNIQVIQQNEAHALAIGGPFSNAQTNVASNEQTNKNNSQQPSVGSTESSQGEGIKSSDSMTEETSNDQQMDVNTDADSNSKDQSENENQNQVNSAAGDDSNAPMTPPLSNQGPTSSAGNNEVMNMPPLMMPGPGGPGPGGMAMTRGMMPMMIGMPMRPMMPGMAPGMGMPPGMIPGPMMPGGPPMMALAFEWREHKTPDGRTYYFNVRTMQSRWDKPKELEEHEKKLAVQNTGSRPDIHQQENKEIGSIKHEKKVEFVQKTSAEPIKPAELTEEEKAKQQQRPVATKPVSGTPWCVVWTGDEKVFFFNPTTRLSMWERPEELRDRIDVDQILADPPHKRKREAEVKMEESTETDANNDQPTKKKKKKDIALKKEQEMEKKAERERSLVPLETRMQQFREMLLERQVSAFSTWEKEIPKIVFDSRYTLLSAKERKQVFDEFVKTRAEEERKEKKALLLKAREEFKSLLGEVNSSGKMGFSEFAARYSRDARFRAVDKMKERESLFNEFLNESRKKKEDEIRNKAEKIKSNFFTMMEERKIEKYPRWSRAKDKMGDDSRYLTVESSYQREQWFNEYITSKTSKKSENDDAERKRRAKESMKARQEQVDREKALRSREIDSERQKHRLDEAVQHFKALLADMVRITDNSWSDTRRLLKKDNRWDLASLLTRDDKERYFLSHIESLKKKKRSSFKQLLEDTPSITLTTRWKEAKKQIKHDPRYTKFSSSDRKREHEFDDFIKEKFVEAKNEFRNLLQECKLISHKTKNLLKSNPQHKKEIVAVLENDKRYLILDCVASEREDLLTTYIESLHRKGPPPPPTATEPSKRGLK</sequence>
<keyword evidence="6" id="KW-1185">Reference proteome</keyword>
<evidence type="ECO:0000256" key="2">
    <source>
        <dbReference type="SAM" id="MobiDB-lite"/>
    </source>
</evidence>
<feature type="region of interest" description="Disordered" evidence="2">
    <location>
        <begin position="960"/>
        <end position="982"/>
    </location>
</feature>
<feature type="region of interest" description="Disordered" evidence="2">
    <location>
        <begin position="482"/>
        <end position="539"/>
    </location>
</feature>
<feature type="domain" description="WW" evidence="3">
    <location>
        <begin position="128"/>
        <end position="155"/>
    </location>
</feature>
<feature type="region of interest" description="Disordered" evidence="2">
    <location>
        <begin position="736"/>
        <end position="775"/>
    </location>
</feature>
<feature type="compositionally biased region" description="Basic and acidic residues" evidence="2">
    <location>
        <begin position="523"/>
        <end position="539"/>
    </location>
</feature>
<dbReference type="Pfam" id="PF01846">
    <property type="entry name" value="FF"/>
    <property type="match status" value="6"/>
</dbReference>
<organism evidence="5 6">
    <name type="scientific">Clavelina lepadiformis</name>
    <name type="common">Light-bulb sea squirt</name>
    <name type="synonym">Ascidia lepadiformis</name>
    <dbReference type="NCBI Taxonomy" id="159417"/>
    <lineage>
        <taxon>Eukaryota</taxon>
        <taxon>Metazoa</taxon>
        <taxon>Chordata</taxon>
        <taxon>Tunicata</taxon>
        <taxon>Ascidiacea</taxon>
        <taxon>Aplousobranchia</taxon>
        <taxon>Clavelinidae</taxon>
        <taxon>Clavelina</taxon>
    </lineage>
</organism>
<feature type="region of interest" description="Disordered" evidence="2">
    <location>
        <begin position="417"/>
        <end position="444"/>
    </location>
</feature>
<feature type="domain" description="FF" evidence="4">
    <location>
        <begin position="677"/>
        <end position="732"/>
    </location>
</feature>
<dbReference type="InterPro" id="IPR036020">
    <property type="entry name" value="WW_dom_sf"/>
</dbReference>
<dbReference type="InterPro" id="IPR057565">
    <property type="entry name" value="WW_TCRG1_3rd"/>
</dbReference>
<feature type="domain" description="FF" evidence="4">
    <location>
        <begin position="545"/>
        <end position="598"/>
    </location>
</feature>
<name>A0ABP0GEX0_CLALP</name>
<comment type="caution">
    <text evidence="5">The sequence shown here is derived from an EMBL/GenBank/DDBJ whole genome shotgun (WGS) entry which is preliminary data.</text>
</comment>
<dbReference type="Pfam" id="PF23517">
    <property type="entry name" value="WW_TCERG1"/>
    <property type="match status" value="1"/>
</dbReference>
<feature type="region of interest" description="Disordered" evidence="2">
    <location>
        <begin position="177"/>
        <end position="289"/>
    </location>
</feature>
<protein>
    <recommendedName>
        <fullName evidence="7">Transcription elongation regulator 1</fullName>
    </recommendedName>
</protein>
<dbReference type="CDD" id="cd00201">
    <property type="entry name" value="WW"/>
    <property type="match status" value="3"/>
</dbReference>
<proteinExistence type="predicted"/>
<accession>A0ABP0GEX0</accession>
<dbReference type="InterPro" id="IPR002713">
    <property type="entry name" value="FF_domain"/>
</dbReference>
<feature type="compositionally biased region" description="Polar residues" evidence="2">
    <location>
        <begin position="221"/>
        <end position="232"/>
    </location>
</feature>
<dbReference type="EMBL" id="CAWYQH010000108">
    <property type="protein sequence ID" value="CAK8689189.1"/>
    <property type="molecule type" value="Genomic_DNA"/>
</dbReference>
<dbReference type="InterPro" id="IPR045148">
    <property type="entry name" value="TCRG1-like"/>
</dbReference>
<dbReference type="Gene3D" id="2.20.70.10">
    <property type="match status" value="3"/>
</dbReference>
<feature type="domain" description="WW" evidence="3">
    <location>
        <begin position="447"/>
        <end position="476"/>
    </location>
</feature>
<feature type="compositionally biased region" description="Pro residues" evidence="2">
    <location>
        <begin position="44"/>
        <end position="53"/>
    </location>
</feature>
<feature type="region of interest" description="Disordered" evidence="2">
    <location>
        <begin position="1"/>
        <end position="53"/>
    </location>
</feature>
<keyword evidence="1" id="KW-0677">Repeat</keyword>
<feature type="domain" description="FF" evidence="4">
    <location>
        <begin position="895"/>
        <end position="961"/>
    </location>
</feature>
<evidence type="ECO:0000313" key="6">
    <source>
        <dbReference type="Proteomes" id="UP001642483"/>
    </source>
</evidence>
<gene>
    <name evidence="5" type="ORF">CVLEPA_LOCUS21150</name>
</gene>
<evidence type="ECO:0008006" key="7">
    <source>
        <dbReference type="Google" id="ProtNLM"/>
    </source>
</evidence>
<dbReference type="PROSITE" id="PS51676">
    <property type="entry name" value="FF"/>
    <property type="match status" value="6"/>
</dbReference>
<evidence type="ECO:0000256" key="1">
    <source>
        <dbReference type="ARBA" id="ARBA00022737"/>
    </source>
</evidence>
<dbReference type="SMART" id="SM00441">
    <property type="entry name" value="FF"/>
    <property type="match status" value="6"/>
</dbReference>
<feature type="compositionally biased region" description="Polar residues" evidence="2">
    <location>
        <begin position="177"/>
        <end position="214"/>
    </location>
</feature>
<dbReference type="Gene3D" id="1.10.10.440">
    <property type="entry name" value="FF domain"/>
    <property type="match status" value="6"/>
</dbReference>
<dbReference type="SMART" id="SM00456">
    <property type="entry name" value="WW"/>
    <property type="match status" value="3"/>
</dbReference>